<keyword evidence="3" id="KW-1185">Reference proteome</keyword>
<dbReference type="Proteomes" id="UP000015105">
    <property type="component" value="Chromosome 6D"/>
</dbReference>
<dbReference type="Gramene" id="AET6Gv20599900.2">
    <property type="protein sequence ID" value="AET6Gv20599900.2"/>
    <property type="gene ID" value="AET6Gv20599900"/>
</dbReference>
<name>A0A453P437_AEGTS</name>
<keyword evidence="1" id="KW-0547">Nucleotide-binding</keyword>
<evidence type="ECO:0000313" key="2">
    <source>
        <dbReference type="EnsemblPlants" id="AET6Gv20599900.2"/>
    </source>
</evidence>
<reference evidence="2" key="5">
    <citation type="journal article" date="2021" name="G3 (Bethesda)">
        <title>Aegilops tauschii genome assembly Aet v5.0 features greater sequence contiguity and improved annotation.</title>
        <authorList>
            <person name="Wang L."/>
            <person name="Zhu T."/>
            <person name="Rodriguez J.C."/>
            <person name="Deal K.R."/>
            <person name="Dubcovsky J."/>
            <person name="McGuire P.E."/>
            <person name="Lux T."/>
            <person name="Spannagl M."/>
            <person name="Mayer K.F.X."/>
            <person name="Baldrich P."/>
            <person name="Meyers B.C."/>
            <person name="Huo N."/>
            <person name="Gu Y.Q."/>
            <person name="Zhou H."/>
            <person name="Devos K.M."/>
            <person name="Bennetzen J.L."/>
            <person name="Unver T."/>
            <person name="Budak H."/>
            <person name="Gulick P.J."/>
            <person name="Galiba G."/>
            <person name="Kalapos B."/>
            <person name="Nelson D.R."/>
            <person name="Li P."/>
            <person name="You F.M."/>
            <person name="Luo M.C."/>
            <person name="Dvorak J."/>
        </authorList>
    </citation>
    <scope>NUCLEOTIDE SEQUENCE [LARGE SCALE GENOMIC DNA]</scope>
    <source>
        <strain evidence="2">cv. AL8/78</strain>
    </source>
</reference>
<protein>
    <submittedName>
        <fullName evidence="2">Uncharacterized protein</fullName>
    </submittedName>
</protein>
<dbReference type="GO" id="GO:0005739">
    <property type="term" value="C:mitochondrion"/>
    <property type="evidence" value="ECO:0007669"/>
    <property type="project" value="TreeGrafter"/>
</dbReference>
<reference evidence="2" key="3">
    <citation type="journal article" date="2017" name="Nature">
        <title>Genome sequence of the progenitor of the wheat D genome Aegilops tauschii.</title>
        <authorList>
            <person name="Luo M.C."/>
            <person name="Gu Y.Q."/>
            <person name="Puiu D."/>
            <person name="Wang H."/>
            <person name="Twardziok S.O."/>
            <person name="Deal K.R."/>
            <person name="Huo N."/>
            <person name="Zhu T."/>
            <person name="Wang L."/>
            <person name="Wang Y."/>
            <person name="McGuire P.E."/>
            <person name="Liu S."/>
            <person name="Long H."/>
            <person name="Ramasamy R.K."/>
            <person name="Rodriguez J.C."/>
            <person name="Van S.L."/>
            <person name="Yuan L."/>
            <person name="Wang Z."/>
            <person name="Xia Z."/>
            <person name="Xiao L."/>
            <person name="Anderson O.D."/>
            <person name="Ouyang S."/>
            <person name="Liang Y."/>
            <person name="Zimin A.V."/>
            <person name="Pertea G."/>
            <person name="Qi P."/>
            <person name="Bennetzen J.L."/>
            <person name="Dai X."/>
            <person name="Dawson M.W."/>
            <person name="Muller H.G."/>
            <person name="Kugler K."/>
            <person name="Rivarola-Duarte L."/>
            <person name="Spannagl M."/>
            <person name="Mayer K.F.X."/>
            <person name="Lu F.H."/>
            <person name="Bevan M.W."/>
            <person name="Leroy P."/>
            <person name="Li P."/>
            <person name="You F.M."/>
            <person name="Sun Q."/>
            <person name="Liu Z."/>
            <person name="Lyons E."/>
            <person name="Wicker T."/>
            <person name="Salzberg S.L."/>
            <person name="Devos K.M."/>
            <person name="Dvorak J."/>
        </authorList>
    </citation>
    <scope>NUCLEOTIDE SEQUENCE [LARGE SCALE GENOMIC DNA]</scope>
    <source>
        <strain evidence="2">cv. AL8/78</strain>
    </source>
</reference>
<dbReference type="GO" id="GO:0006430">
    <property type="term" value="P:lysyl-tRNA aminoacylation"/>
    <property type="evidence" value="ECO:0007669"/>
    <property type="project" value="TreeGrafter"/>
</dbReference>
<reference evidence="3" key="1">
    <citation type="journal article" date="2014" name="Science">
        <title>Ancient hybridizations among the ancestral genomes of bread wheat.</title>
        <authorList>
            <consortium name="International Wheat Genome Sequencing Consortium,"/>
            <person name="Marcussen T."/>
            <person name="Sandve S.R."/>
            <person name="Heier L."/>
            <person name="Spannagl M."/>
            <person name="Pfeifer M."/>
            <person name="Jakobsen K.S."/>
            <person name="Wulff B.B."/>
            <person name="Steuernagel B."/>
            <person name="Mayer K.F."/>
            <person name="Olsen O.A."/>
        </authorList>
    </citation>
    <scope>NUCLEOTIDE SEQUENCE [LARGE SCALE GENOMIC DNA]</scope>
    <source>
        <strain evidence="3">cv. AL8/78</strain>
    </source>
</reference>
<dbReference type="Gene3D" id="3.30.930.10">
    <property type="entry name" value="Bira Bifunctional Protein, Domain 2"/>
    <property type="match status" value="1"/>
</dbReference>
<evidence type="ECO:0000256" key="1">
    <source>
        <dbReference type="ARBA" id="ARBA00022741"/>
    </source>
</evidence>
<organism evidence="2 3">
    <name type="scientific">Aegilops tauschii subsp. strangulata</name>
    <name type="common">Goatgrass</name>
    <dbReference type="NCBI Taxonomy" id="200361"/>
    <lineage>
        <taxon>Eukaryota</taxon>
        <taxon>Viridiplantae</taxon>
        <taxon>Streptophyta</taxon>
        <taxon>Embryophyta</taxon>
        <taxon>Tracheophyta</taxon>
        <taxon>Spermatophyta</taxon>
        <taxon>Magnoliopsida</taxon>
        <taxon>Liliopsida</taxon>
        <taxon>Poales</taxon>
        <taxon>Poaceae</taxon>
        <taxon>BOP clade</taxon>
        <taxon>Pooideae</taxon>
        <taxon>Triticodae</taxon>
        <taxon>Triticeae</taxon>
        <taxon>Triticinae</taxon>
        <taxon>Aegilops</taxon>
    </lineage>
</organism>
<dbReference type="PANTHER" id="PTHR42918">
    <property type="entry name" value="LYSYL-TRNA SYNTHETASE"/>
    <property type="match status" value="1"/>
</dbReference>
<reference evidence="2" key="4">
    <citation type="submission" date="2019-03" db="UniProtKB">
        <authorList>
            <consortium name="EnsemblPlants"/>
        </authorList>
    </citation>
    <scope>IDENTIFICATION</scope>
</reference>
<sequence>MHRLVEEATGVDFNSFGDVESAKNAAKGLLGFKTESSENTSLQACSSVGHVLNEVFETVVESTLVQPTFVLDYPVEISPLAKPHRRCMLVLLNDLNFLYVAVKLEMHFLSSQTQLIRGVVLKIK</sequence>
<accession>A0A453P437</accession>
<evidence type="ECO:0000313" key="3">
    <source>
        <dbReference type="Proteomes" id="UP000015105"/>
    </source>
</evidence>
<dbReference type="GO" id="GO:0000049">
    <property type="term" value="F:tRNA binding"/>
    <property type="evidence" value="ECO:0007669"/>
    <property type="project" value="TreeGrafter"/>
</dbReference>
<dbReference type="EnsemblPlants" id="AET6Gv20599900.2">
    <property type="protein sequence ID" value="AET6Gv20599900.2"/>
    <property type="gene ID" value="AET6Gv20599900"/>
</dbReference>
<dbReference type="SUPFAM" id="SSF55681">
    <property type="entry name" value="Class II aaRS and biotin synthetases"/>
    <property type="match status" value="1"/>
</dbReference>
<dbReference type="InterPro" id="IPR045864">
    <property type="entry name" value="aa-tRNA-synth_II/BPL/LPL"/>
</dbReference>
<dbReference type="AlphaFoldDB" id="A0A453P437"/>
<dbReference type="GO" id="GO:0005829">
    <property type="term" value="C:cytosol"/>
    <property type="evidence" value="ECO:0007669"/>
    <property type="project" value="TreeGrafter"/>
</dbReference>
<proteinExistence type="predicted"/>
<reference evidence="3" key="2">
    <citation type="journal article" date="2017" name="Nat. Plants">
        <title>The Aegilops tauschii genome reveals multiple impacts of transposons.</title>
        <authorList>
            <person name="Zhao G."/>
            <person name="Zou C."/>
            <person name="Li K."/>
            <person name="Wang K."/>
            <person name="Li T."/>
            <person name="Gao L."/>
            <person name="Zhang X."/>
            <person name="Wang H."/>
            <person name="Yang Z."/>
            <person name="Liu X."/>
            <person name="Jiang W."/>
            <person name="Mao L."/>
            <person name="Kong X."/>
            <person name="Jiao Y."/>
            <person name="Jia J."/>
        </authorList>
    </citation>
    <scope>NUCLEOTIDE SEQUENCE [LARGE SCALE GENOMIC DNA]</scope>
    <source>
        <strain evidence="3">cv. AL8/78</strain>
    </source>
</reference>
<dbReference type="GO" id="GO:0004824">
    <property type="term" value="F:lysine-tRNA ligase activity"/>
    <property type="evidence" value="ECO:0007669"/>
    <property type="project" value="TreeGrafter"/>
</dbReference>
<dbReference type="PANTHER" id="PTHR42918:SF15">
    <property type="entry name" value="LYSINE--TRNA LIGASE, CHLOROPLASTIC_MITOCHONDRIAL"/>
    <property type="match status" value="1"/>
</dbReference>